<dbReference type="Proteomes" id="UP000324222">
    <property type="component" value="Unassembled WGS sequence"/>
</dbReference>
<proteinExistence type="predicted"/>
<reference evidence="1 2" key="1">
    <citation type="submission" date="2019-05" db="EMBL/GenBank/DDBJ databases">
        <title>Another draft genome of Portunus trituberculatus and its Hox gene families provides insights of decapod evolution.</title>
        <authorList>
            <person name="Jeong J.-H."/>
            <person name="Song I."/>
            <person name="Kim S."/>
            <person name="Choi T."/>
            <person name="Kim D."/>
            <person name="Ryu S."/>
            <person name="Kim W."/>
        </authorList>
    </citation>
    <scope>NUCLEOTIDE SEQUENCE [LARGE SCALE GENOMIC DNA]</scope>
    <source>
        <tissue evidence="1">Muscle</tissue>
    </source>
</reference>
<name>A0A5B7GVG9_PORTR</name>
<evidence type="ECO:0000313" key="2">
    <source>
        <dbReference type="Proteomes" id="UP000324222"/>
    </source>
</evidence>
<evidence type="ECO:0000313" key="1">
    <source>
        <dbReference type="EMBL" id="MPC64291.1"/>
    </source>
</evidence>
<gene>
    <name evidence="1" type="ORF">E2C01_058403</name>
</gene>
<keyword evidence="2" id="KW-1185">Reference proteome</keyword>
<dbReference type="OrthoDB" id="6378017at2759"/>
<dbReference type="EMBL" id="VSRR010021887">
    <property type="protein sequence ID" value="MPC64291.1"/>
    <property type="molecule type" value="Genomic_DNA"/>
</dbReference>
<accession>A0A5B7GVG9</accession>
<comment type="caution">
    <text evidence="1">The sequence shown here is derived from an EMBL/GenBank/DDBJ whole genome shotgun (WGS) entry which is preliminary data.</text>
</comment>
<dbReference type="AlphaFoldDB" id="A0A5B7GVG9"/>
<sequence>MCEYQGTANTSKKLVKVAHFFLKKAFISLSEPCDWFMLQFLELEKELFGLESAVSALKQYKNYPYHGPVHHLAYQFYKKFVPRSIEEQLMELEFISKAYPYDALVLEEVNLYLHSCKSTASFL</sequence>
<protein>
    <submittedName>
        <fullName evidence="1">Uncharacterized protein</fullName>
    </submittedName>
</protein>
<organism evidence="1 2">
    <name type="scientific">Portunus trituberculatus</name>
    <name type="common">Swimming crab</name>
    <name type="synonym">Neptunus trituberculatus</name>
    <dbReference type="NCBI Taxonomy" id="210409"/>
    <lineage>
        <taxon>Eukaryota</taxon>
        <taxon>Metazoa</taxon>
        <taxon>Ecdysozoa</taxon>
        <taxon>Arthropoda</taxon>
        <taxon>Crustacea</taxon>
        <taxon>Multicrustacea</taxon>
        <taxon>Malacostraca</taxon>
        <taxon>Eumalacostraca</taxon>
        <taxon>Eucarida</taxon>
        <taxon>Decapoda</taxon>
        <taxon>Pleocyemata</taxon>
        <taxon>Brachyura</taxon>
        <taxon>Eubrachyura</taxon>
        <taxon>Portunoidea</taxon>
        <taxon>Portunidae</taxon>
        <taxon>Portuninae</taxon>
        <taxon>Portunus</taxon>
    </lineage>
</organism>